<dbReference type="InterPro" id="IPR037257">
    <property type="entry name" value="T2SS_E_N_sf"/>
</dbReference>
<comment type="caution">
    <text evidence="2">The sequence shown here is derived from an EMBL/GenBank/DDBJ whole genome shotgun (WGS) entry which is preliminary data.</text>
</comment>
<gene>
    <name evidence="2" type="ORF">EI42_00916</name>
</gene>
<dbReference type="EMBL" id="QKUF01000001">
    <property type="protein sequence ID" value="PZW36735.1"/>
    <property type="molecule type" value="Genomic_DNA"/>
</dbReference>
<dbReference type="Gene3D" id="3.30.300.160">
    <property type="entry name" value="Type II secretion system, protein E, N-terminal domain"/>
    <property type="match status" value="1"/>
</dbReference>
<dbReference type="SUPFAM" id="SSF160246">
    <property type="entry name" value="EspE N-terminal domain-like"/>
    <property type="match status" value="1"/>
</dbReference>
<keyword evidence="3" id="KW-1185">Reference proteome</keyword>
<evidence type="ECO:0000259" key="1">
    <source>
        <dbReference type="Pfam" id="PF05157"/>
    </source>
</evidence>
<name>A0A326UFR1_THEHA</name>
<dbReference type="InterPro" id="IPR007831">
    <property type="entry name" value="T2SS_GspE_N"/>
</dbReference>
<feature type="domain" description="Type II secretion system protein GspE N-terminal" evidence="1">
    <location>
        <begin position="183"/>
        <end position="264"/>
    </location>
</feature>
<dbReference type="Proteomes" id="UP000248806">
    <property type="component" value="Unassembled WGS sequence"/>
</dbReference>
<dbReference type="Pfam" id="PF05157">
    <property type="entry name" value="MshEN"/>
    <property type="match status" value="1"/>
</dbReference>
<organism evidence="2 3">
    <name type="scientific">Thermosporothrix hazakensis</name>
    <dbReference type="NCBI Taxonomy" id="644383"/>
    <lineage>
        <taxon>Bacteria</taxon>
        <taxon>Bacillati</taxon>
        <taxon>Chloroflexota</taxon>
        <taxon>Ktedonobacteria</taxon>
        <taxon>Ktedonobacterales</taxon>
        <taxon>Thermosporotrichaceae</taxon>
        <taxon>Thermosporothrix</taxon>
    </lineage>
</organism>
<evidence type="ECO:0000313" key="2">
    <source>
        <dbReference type="EMBL" id="PZW36735.1"/>
    </source>
</evidence>
<dbReference type="OrthoDB" id="154660at2"/>
<dbReference type="RefSeq" id="WP_111319234.1">
    <property type="nucleotide sequence ID" value="NZ_BIFX01000001.1"/>
</dbReference>
<dbReference type="AlphaFoldDB" id="A0A326UFR1"/>
<proteinExistence type="predicted"/>
<evidence type="ECO:0000313" key="3">
    <source>
        <dbReference type="Proteomes" id="UP000248806"/>
    </source>
</evidence>
<protein>
    <submittedName>
        <fullName evidence="2">Type II secretion system (T2SS) protein E</fullName>
    </submittedName>
</protein>
<reference evidence="2 3" key="1">
    <citation type="submission" date="2018-06" db="EMBL/GenBank/DDBJ databases">
        <title>Genomic Encyclopedia of Archaeal and Bacterial Type Strains, Phase II (KMG-II): from individual species to whole genera.</title>
        <authorList>
            <person name="Goeker M."/>
        </authorList>
    </citation>
    <scope>NUCLEOTIDE SEQUENCE [LARGE SCALE GENOMIC DNA]</scope>
    <source>
        <strain evidence="2 3">ATCC BAA-1881</strain>
    </source>
</reference>
<accession>A0A326UFR1</accession>
<sequence length="265" mass="29921">MRQEAISAPGGALEVQEHHYRMVETVPEIARMIEGSISQLSPSTALVTISLRFQDTIPAATRERSCHYYLSHLRLRVRKTDIVLMRQQQFHFLLLGANRQGGQLVQERLWDTLLWRIHHTAEQDISQPLHVSIGHSAYPLPDPSGRECLITAGMQQQSALIHQSDNGPAAHEPEELSRLARKLGIPYLSLLPRQFPRRLKGVISPKLAQELHCFPLGRERNTLTVAMSDPQNSQALDRLKKETGMQIYPVLASPQELQAALEKMS</sequence>